<evidence type="ECO:0000313" key="6">
    <source>
        <dbReference type="Ensembl" id="ENSPNAP00000077547.1"/>
    </source>
</evidence>
<reference evidence="6" key="2">
    <citation type="submission" date="2025-08" db="UniProtKB">
        <authorList>
            <consortium name="Ensembl"/>
        </authorList>
    </citation>
    <scope>IDENTIFICATION</scope>
</reference>
<sequence>HVQFIHFLLFITNNITAVMIYGHQTTARMLFHDNAPPLVFYSLTPYWFSAKKSQILETHSVQSQVNAVTPETVSDVWFGSSLWWCRDTVLIHDSPSAGVFTAPLRGVYYFRFNLVDSSRSHMLAVCLYKNHKKVFDVSKYPQGTNEYAVGGAALLLEKGDQVDNLCSFSGFLLFAM</sequence>
<keyword evidence="4" id="KW-0732">Signal</keyword>
<feature type="chain" id="PRO_5043523818" description="C1q domain-containing protein" evidence="4">
    <location>
        <begin position="18"/>
        <end position="176"/>
    </location>
</feature>
<keyword evidence="3" id="KW-0272">Extracellular matrix</keyword>
<organism evidence="6 7">
    <name type="scientific">Pygocentrus nattereri</name>
    <name type="common">Red-bellied piranha</name>
    <dbReference type="NCBI Taxonomy" id="42514"/>
    <lineage>
        <taxon>Eukaryota</taxon>
        <taxon>Metazoa</taxon>
        <taxon>Chordata</taxon>
        <taxon>Craniata</taxon>
        <taxon>Vertebrata</taxon>
        <taxon>Euteleostomi</taxon>
        <taxon>Actinopterygii</taxon>
        <taxon>Neopterygii</taxon>
        <taxon>Teleostei</taxon>
        <taxon>Ostariophysi</taxon>
        <taxon>Characiformes</taxon>
        <taxon>Characoidei</taxon>
        <taxon>Pygocentrus</taxon>
    </lineage>
</organism>
<reference evidence="6 7" key="1">
    <citation type="submission" date="2020-10" db="EMBL/GenBank/DDBJ databases">
        <title>Pygocentrus nattereri (red-bellied piranha) genome, fPygNat1, primary haplotype.</title>
        <authorList>
            <person name="Myers G."/>
            <person name="Meyer A."/>
            <person name="Karagic N."/>
            <person name="Pippel M."/>
            <person name="Winkler S."/>
            <person name="Tracey A."/>
            <person name="Wood J."/>
            <person name="Formenti G."/>
            <person name="Howe K."/>
            <person name="Fedrigo O."/>
            <person name="Jarvis E.D."/>
        </authorList>
    </citation>
    <scope>NUCLEOTIDE SEQUENCE [LARGE SCALE GENOMIC DNA]</scope>
</reference>
<keyword evidence="2" id="KW-0964">Secreted</keyword>
<evidence type="ECO:0000256" key="4">
    <source>
        <dbReference type="SAM" id="SignalP"/>
    </source>
</evidence>
<dbReference type="SUPFAM" id="SSF49842">
    <property type="entry name" value="TNF-like"/>
    <property type="match status" value="1"/>
</dbReference>
<dbReference type="GO" id="GO:0005581">
    <property type="term" value="C:collagen trimer"/>
    <property type="evidence" value="ECO:0007669"/>
    <property type="project" value="UniProtKB-KW"/>
</dbReference>
<feature type="signal peptide" evidence="4">
    <location>
        <begin position="1"/>
        <end position="17"/>
    </location>
</feature>
<keyword evidence="7" id="KW-1185">Reference proteome</keyword>
<proteinExistence type="predicted"/>
<feature type="domain" description="C1q" evidence="5">
    <location>
        <begin position="59"/>
        <end position="176"/>
    </location>
</feature>
<dbReference type="AlphaFoldDB" id="A0AAR2LSB0"/>
<dbReference type="PANTHER" id="PTHR15427">
    <property type="entry name" value="EMILIN ELASTIN MICROFIBRIL INTERFACE-LOCATED PROTEIN ELASTIN MICROFIBRIL INTERFACER"/>
    <property type="match status" value="1"/>
</dbReference>
<name>A0AAR2LSB0_PYGNA</name>
<dbReference type="InterPro" id="IPR050392">
    <property type="entry name" value="Collagen/C1q_domain"/>
</dbReference>
<dbReference type="Proteomes" id="UP001501920">
    <property type="component" value="Chromosome 18"/>
</dbReference>
<evidence type="ECO:0000256" key="1">
    <source>
        <dbReference type="ARBA" id="ARBA00004498"/>
    </source>
</evidence>
<evidence type="ECO:0000256" key="3">
    <source>
        <dbReference type="ARBA" id="ARBA00022530"/>
    </source>
</evidence>
<evidence type="ECO:0000256" key="2">
    <source>
        <dbReference type="ARBA" id="ARBA00022525"/>
    </source>
</evidence>
<evidence type="ECO:0000313" key="7">
    <source>
        <dbReference type="Proteomes" id="UP001501920"/>
    </source>
</evidence>
<dbReference type="InterPro" id="IPR001073">
    <property type="entry name" value="C1q_dom"/>
</dbReference>
<comment type="subcellular location">
    <subcellularLocation>
        <location evidence="1">Secreted</location>
        <location evidence="1">Extracellular space</location>
        <location evidence="1">Extracellular matrix</location>
    </subcellularLocation>
</comment>
<evidence type="ECO:0000259" key="5">
    <source>
        <dbReference type="SMART" id="SM00110"/>
    </source>
</evidence>
<dbReference type="Pfam" id="PF00386">
    <property type="entry name" value="C1q"/>
    <property type="match status" value="1"/>
</dbReference>
<accession>A0AAR2LSB0</accession>
<dbReference type="InterPro" id="IPR008983">
    <property type="entry name" value="Tumour_necrosis_fac-like_dom"/>
</dbReference>
<dbReference type="SMART" id="SM00110">
    <property type="entry name" value="C1Q"/>
    <property type="match status" value="1"/>
</dbReference>
<dbReference type="Ensembl" id="ENSPNAT00000059216.1">
    <property type="protein sequence ID" value="ENSPNAP00000077547.1"/>
    <property type="gene ID" value="ENSPNAG00000035195.1"/>
</dbReference>
<dbReference type="Gene3D" id="2.60.120.40">
    <property type="match status" value="1"/>
</dbReference>
<reference evidence="6" key="3">
    <citation type="submission" date="2025-09" db="UniProtKB">
        <authorList>
            <consortium name="Ensembl"/>
        </authorList>
    </citation>
    <scope>IDENTIFICATION</scope>
</reference>
<dbReference type="PANTHER" id="PTHR15427:SF33">
    <property type="entry name" value="COLLAGEN IV NC1 DOMAIN-CONTAINING PROTEIN"/>
    <property type="match status" value="1"/>
</dbReference>
<protein>
    <recommendedName>
        <fullName evidence="5">C1q domain-containing protein</fullName>
    </recommendedName>
</protein>